<comment type="similarity">
    <text evidence="4">In the C-terminal section; belongs to the pectinesterase family.</text>
</comment>
<feature type="chain" id="PRO_5045005660" description="Pectinesterase" evidence="12">
    <location>
        <begin position="22"/>
        <end position="595"/>
    </location>
</feature>
<dbReference type="EMBL" id="JACEIK010002506">
    <property type="protein sequence ID" value="MCD9637550.1"/>
    <property type="molecule type" value="Genomic_DNA"/>
</dbReference>
<evidence type="ECO:0000313" key="15">
    <source>
        <dbReference type="EMBL" id="MCD9637550.1"/>
    </source>
</evidence>
<reference evidence="15 16" key="1">
    <citation type="journal article" date="2021" name="BMC Genomics">
        <title>Datura genome reveals duplications of psychoactive alkaloid biosynthetic genes and high mutation rate following tissue culture.</title>
        <authorList>
            <person name="Rajewski A."/>
            <person name="Carter-House D."/>
            <person name="Stajich J."/>
            <person name="Litt A."/>
        </authorList>
    </citation>
    <scope>NUCLEOTIDE SEQUENCE [LARGE SCALE GENOMIC DNA]</scope>
    <source>
        <strain evidence="15">AR-01</strain>
    </source>
</reference>
<dbReference type="Gene3D" id="2.160.20.10">
    <property type="entry name" value="Single-stranded right-handed beta-helix, Pectin lyase-like"/>
    <property type="match status" value="1"/>
</dbReference>
<dbReference type="InterPro" id="IPR012334">
    <property type="entry name" value="Pectin_lyas_fold"/>
</dbReference>
<comment type="caution">
    <text evidence="15">The sequence shown here is derived from an EMBL/GenBank/DDBJ whole genome shotgun (WGS) entry which is preliminary data.</text>
</comment>
<evidence type="ECO:0000256" key="10">
    <source>
        <dbReference type="ARBA" id="ARBA00047928"/>
    </source>
</evidence>
<evidence type="ECO:0000256" key="7">
    <source>
        <dbReference type="ARBA" id="ARBA00022801"/>
    </source>
</evidence>
<feature type="signal peptide" evidence="12">
    <location>
        <begin position="1"/>
        <end position="21"/>
    </location>
</feature>
<dbReference type="SUPFAM" id="SSF51126">
    <property type="entry name" value="Pectin lyase-like"/>
    <property type="match status" value="1"/>
</dbReference>
<keyword evidence="8 12" id="KW-0063">Aspartyl esterase</keyword>
<organism evidence="15 16">
    <name type="scientific">Datura stramonium</name>
    <name type="common">Jimsonweed</name>
    <name type="synonym">Common thornapple</name>
    <dbReference type="NCBI Taxonomy" id="4076"/>
    <lineage>
        <taxon>Eukaryota</taxon>
        <taxon>Viridiplantae</taxon>
        <taxon>Streptophyta</taxon>
        <taxon>Embryophyta</taxon>
        <taxon>Tracheophyta</taxon>
        <taxon>Spermatophyta</taxon>
        <taxon>Magnoliopsida</taxon>
        <taxon>eudicotyledons</taxon>
        <taxon>Gunneridae</taxon>
        <taxon>Pentapetalae</taxon>
        <taxon>asterids</taxon>
        <taxon>lamiids</taxon>
        <taxon>Solanales</taxon>
        <taxon>Solanaceae</taxon>
        <taxon>Solanoideae</taxon>
        <taxon>Datureae</taxon>
        <taxon>Datura</taxon>
    </lineage>
</organism>
<dbReference type="Gene3D" id="1.20.140.40">
    <property type="entry name" value="Invertase/pectin methylesterase inhibitor family protein"/>
    <property type="match status" value="1"/>
</dbReference>
<feature type="compositionally biased region" description="Basic and acidic residues" evidence="13">
    <location>
        <begin position="248"/>
        <end position="258"/>
    </location>
</feature>
<dbReference type="PANTHER" id="PTHR31707">
    <property type="entry name" value="PECTINESTERASE"/>
    <property type="match status" value="1"/>
</dbReference>
<dbReference type="InterPro" id="IPR011050">
    <property type="entry name" value="Pectin_lyase_fold/virulence"/>
</dbReference>
<name>A0ABS8URQ3_DATST</name>
<feature type="domain" description="Pectinesterase inhibitor" evidence="14">
    <location>
        <begin position="40"/>
        <end position="192"/>
    </location>
</feature>
<dbReference type="InterPro" id="IPR035513">
    <property type="entry name" value="Invertase/methylesterase_inhib"/>
</dbReference>
<evidence type="ECO:0000256" key="3">
    <source>
        <dbReference type="ARBA" id="ARBA00006027"/>
    </source>
</evidence>
<gene>
    <name evidence="15" type="ORF">HAX54_020885</name>
</gene>
<evidence type="ECO:0000256" key="1">
    <source>
        <dbReference type="ARBA" id="ARBA00004613"/>
    </source>
</evidence>
<dbReference type="NCBIfam" id="TIGR01614">
    <property type="entry name" value="PME_inhib"/>
    <property type="match status" value="1"/>
</dbReference>
<dbReference type="InterPro" id="IPR000070">
    <property type="entry name" value="Pectinesterase_cat"/>
</dbReference>
<evidence type="ECO:0000259" key="14">
    <source>
        <dbReference type="SMART" id="SM00856"/>
    </source>
</evidence>
<keyword evidence="12" id="KW-0732">Signal</keyword>
<dbReference type="InterPro" id="IPR006501">
    <property type="entry name" value="Pectinesterase_inhib_dom"/>
</dbReference>
<keyword evidence="9" id="KW-0961">Cell wall biogenesis/degradation</keyword>
<dbReference type="Pfam" id="PF01095">
    <property type="entry name" value="Pectinesterase"/>
    <property type="match status" value="1"/>
</dbReference>
<keyword evidence="7 12" id="KW-0378">Hydrolase</keyword>
<dbReference type="PROSITE" id="PS00503">
    <property type="entry name" value="PECTINESTERASE_2"/>
    <property type="match status" value="1"/>
</dbReference>
<dbReference type="EC" id="3.1.1.11" evidence="5 12"/>
<evidence type="ECO:0000313" key="16">
    <source>
        <dbReference type="Proteomes" id="UP000823775"/>
    </source>
</evidence>
<feature type="active site" evidence="11">
    <location>
        <position position="430"/>
    </location>
</feature>
<comment type="catalytic activity">
    <reaction evidence="10 12">
        <text>[(1-&gt;4)-alpha-D-galacturonosyl methyl ester](n) + n H2O = [(1-&gt;4)-alpha-D-galacturonosyl](n) + n methanol + n H(+)</text>
        <dbReference type="Rhea" id="RHEA:22380"/>
        <dbReference type="Rhea" id="RHEA-COMP:14570"/>
        <dbReference type="Rhea" id="RHEA-COMP:14573"/>
        <dbReference type="ChEBI" id="CHEBI:15377"/>
        <dbReference type="ChEBI" id="CHEBI:15378"/>
        <dbReference type="ChEBI" id="CHEBI:17790"/>
        <dbReference type="ChEBI" id="CHEBI:140522"/>
        <dbReference type="ChEBI" id="CHEBI:140523"/>
        <dbReference type="EC" id="3.1.1.11"/>
    </reaction>
</comment>
<comment type="pathway">
    <text evidence="2 12">Glycan metabolism; pectin degradation; 2-dehydro-3-deoxy-D-gluconate from pectin: step 1/5.</text>
</comment>
<sequence>MVGKIVVSLVSLILLVGVIVGVVVVVNKNGDDNENQSTKVQMKKVHEFCQATEFKDQCAKSLEGVAKNESATIQDYLMAAFNNTVEEVKKGLAEARKTSVNKDSDPYNHMAVDDCKQFLQYAIDQLEDALELVGETDIESLHEYSYDLLNWISAVYSYQSICLDAIDKPEYKSSIENGLKNATQLTNNAINIVAKMSEMLKSFNIQIPEGLLNNNNSSPHRRLLEYNKVDQDGYPTWFPAADRKLLEKSSKGKSKGEKGGAAPGGGPPLPPVGSGPITPHAVVAKDGSGQFKTVTDAVKAYPPNHQGRYIIYVKAGVYNEQVLIDKKQPNVFMYGDGIGKSIITCDKSVGVSKVTTSTSATVAVISPGFIAKGITFRNTAGAAAEQAVALRISGDRAAVFDCSMEAFQDTLYYQTYRQFYRNCIISGTLDFIFGMGSAVIQDSEIVLRRPKATGKNTITADGRQLASQMGGVVLQNCKIVTDPEFFADRFKFDSYLMRPWKALSTNVFMECEIGDIIKPEGFMKWDKEEFENTCEVYEYANKGPGANSNARSKIFKKYKVLSPQEATKYTAGAFLLANEWVPATSAPFYLGLGGK</sequence>
<dbReference type="Pfam" id="PF04043">
    <property type="entry name" value="PMEI"/>
    <property type="match status" value="1"/>
</dbReference>
<evidence type="ECO:0000256" key="13">
    <source>
        <dbReference type="SAM" id="MobiDB-lite"/>
    </source>
</evidence>
<proteinExistence type="inferred from homology"/>
<evidence type="ECO:0000256" key="8">
    <source>
        <dbReference type="ARBA" id="ARBA00023085"/>
    </source>
</evidence>
<protein>
    <recommendedName>
        <fullName evidence="5 12">Pectinesterase</fullName>
        <ecNumber evidence="5 12">3.1.1.11</ecNumber>
    </recommendedName>
</protein>
<dbReference type="SMART" id="SM00856">
    <property type="entry name" value="PMEI"/>
    <property type="match status" value="1"/>
</dbReference>
<evidence type="ECO:0000256" key="9">
    <source>
        <dbReference type="ARBA" id="ARBA00023316"/>
    </source>
</evidence>
<accession>A0ABS8URQ3</accession>
<evidence type="ECO:0000256" key="5">
    <source>
        <dbReference type="ARBA" id="ARBA00013229"/>
    </source>
</evidence>
<feature type="region of interest" description="Disordered" evidence="13">
    <location>
        <begin position="248"/>
        <end position="280"/>
    </location>
</feature>
<keyword evidence="16" id="KW-1185">Reference proteome</keyword>
<dbReference type="CDD" id="cd15798">
    <property type="entry name" value="PMEI-like_3"/>
    <property type="match status" value="1"/>
</dbReference>
<evidence type="ECO:0000256" key="6">
    <source>
        <dbReference type="ARBA" id="ARBA00022525"/>
    </source>
</evidence>
<dbReference type="InterPro" id="IPR033131">
    <property type="entry name" value="Pectinesterase_Asp_AS"/>
</dbReference>
<keyword evidence="6" id="KW-0964">Secreted</keyword>
<comment type="similarity">
    <text evidence="3">In the N-terminal section; belongs to the PMEI family.</text>
</comment>
<evidence type="ECO:0000256" key="11">
    <source>
        <dbReference type="PROSITE-ProRule" id="PRU10040"/>
    </source>
</evidence>
<evidence type="ECO:0000256" key="4">
    <source>
        <dbReference type="ARBA" id="ARBA00007786"/>
    </source>
</evidence>
<evidence type="ECO:0000256" key="12">
    <source>
        <dbReference type="RuleBase" id="RU000589"/>
    </source>
</evidence>
<dbReference type="SUPFAM" id="SSF101148">
    <property type="entry name" value="Plant invertase/pectin methylesterase inhibitor"/>
    <property type="match status" value="1"/>
</dbReference>
<evidence type="ECO:0000256" key="2">
    <source>
        <dbReference type="ARBA" id="ARBA00005184"/>
    </source>
</evidence>
<dbReference type="Proteomes" id="UP000823775">
    <property type="component" value="Unassembled WGS sequence"/>
</dbReference>
<comment type="subcellular location">
    <subcellularLocation>
        <location evidence="1">Secreted</location>
    </subcellularLocation>
</comment>